<accession>A0A7S9RN03</accession>
<evidence type="ECO:0000313" key="3">
    <source>
        <dbReference type="Proteomes" id="UP000594707"/>
    </source>
</evidence>
<dbReference type="EMBL" id="CP060705">
    <property type="protein sequence ID" value="QPH94828.1"/>
    <property type="molecule type" value="Genomic_DNA"/>
</dbReference>
<feature type="chain" id="PRO_5032438648" description="DUF4384 domain-containing protein" evidence="1">
    <location>
        <begin position="21"/>
        <end position="332"/>
    </location>
</feature>
<dbReference type="RefSeq" id="WP_107856216.1">
    <property type="nucleotide sequence ID" value="NZ_CP060705.1"/>
</dbReference>
<name>A0A7S9RN03_9BACT</name>
<protein>
    <recommendedName>
        <fullName evidence="4">DUF4384 domain-containing protein</fullName>
    </recommendedName>
</protein>
<gene>
    <name evidence="2" type="ORF">CVT08_05105</name>
</gene>
<reference evidence="2 3" key="1">
    <citation type="journal article" date="2018" name="Emerg. Microbes Infect.">
        <title>Genomic analysis of oral Campylobacter concisus strains identified a potential bacterial molecular marker associated with active Crohn's disease.</title>
        <authorList>
            <person name="Liu F."/>
            <person name="Ma R."/>
            <person name="Tay C.Y.A."/>
            <person name="Octavia S."/>
            <person name="Lan R."/>
            <person name="Chung H.K.L."/>
            <person name="Riordan S.M."/>
            <person name="Grimm M.C."/>
            <person name="Leong R.W."/>
            <person name="Tanaka M.M."/>
            <person name="Connor S."/>
            <person name="Zhang L."/>
        </authorList>
    </citation>
    <scope>NUCLEOTIDE SEQUENCE [LARGE SCALE GENOMIC DNA]</scope>
    <source>
        <strain evidence="2 3">P13UCO-S1</strain>
    </source>
</reference>
<dbReference type="Proteomes" id="UP000594707">
    <property type="component" value="Chromosome"/>
</dbReference>
<dbReference type="AlphaFoldDB" id="A0A7S9RN03"/>
<proteinExistence type="predicted"/>
<sequence length="332" mass="38360">MFKFGVLVCIPFLMLNFTFAQDISTSNVEKNSTFMLKTLKQMNIPFSGDEYEIENLSKLDDKMLAAVKASLPKQTALYDAIKGDLNKDDIEDAVVVTQETFKDKFLTFSDSCDGSTKDDKWCQIVNKNRRGIVILLSNGDKYEAVVTKRDIFESPNEDGGAYFPPELAVEIKNSELKFFYSYGKYGYWEYVFALDGKDFRLVKYLSNVNNGPVPEYIVQMDFVNHRLDKSANLLYPGNEEHKRYKECIEKYKSLNDAQEDDGYDGVFIRKSYELKTQEILLSEVKKVDYIDGRWLDYLQNLKELGKILKIDFWSEYPGDSEDELARCVADKI</sequence>
<evidence type="ECO:0000256" key="1">
    <source>
        <dbReference type="SAM" id="SignalP"/>
    </source>
</evidence>
<evidence type="ECO:0000313" key="2">
    <source>
        <dbReference type="EMBL" id="QPH94828.1"/>
    </source>
</evidence>
<organism evidence="2 3">
    <name type="scientific">Campylobacter concisus</name>
    <dbReference type="NCBI Taxonomy" id="199"/>
    <lineage>
        <taxon>Bacteria</taxon>
        <taxon>Pseudomonadati</taxon>
        <taxon>Campylobacterota</taxon>
        <taxon>Epsilonproteobacteria</taxon>
        <taxon>Campylobacterales</taxon>
        <taxon>Campylobacteraceae</taxon>
        <taxon>Campylobacter</taxon>
    </lineage>
</organism>
<keyword evidence="1" id="KW-0732">Signal</keyword>
<evidence type="ECO:0008006" key="4">
    <source>
        <dbReference type="Google" id="ProtNLM"/>
    </source>
</evidence>
<feature type="signal peptide" evidence="1">
    <location>
        <begin position="1"/>
        <end position="20"/>
    </location>
</feature>